<dbReference type="PANTHER" id="PTHR43820:SF4">
    <property type="entry name" value="HIGH-AFFINITY BRANCHED-CHAIN AMINO ACID TRANSPORT ATP-BINDING PROTEIN LIVF"/>
    <property type="match status" value="1"/>
</dbReference>
<dbReference type="InterPro" id="IPR052156">
    <property type="entry name" value="BCAA_Transport_ATP-bd_LivF"/>
</dbReference>
<proteinExistence type="inferred from homology"/>
<dbReference type="CDD" id="cd03224">
    <property type="entry name" value="ABC_TM1139_LivF_branched"/>
    <property type="match status" value="1"/>
</dbReference>
<dbReference type="InterPro" id="IPR003593">
    <property type="entry name" value="AAA+_ATPase"/>
</dbReference>
<evidence type="ECO:0000256" key="4">
    <source>
        <dbReference type="ARBA" id="ARBA00022840"/>
    </source>
</evidence>
<reference evidence="7 8" key="1">
    <citation type="submission" date="2024-02" db="EMBL/GenBank/DDBJ databases">
        <title>Roseovarius strain W115 nov., isolated from a marine algae.</title>
        <authorList>
            <person name="Lee M.W."/>
            <person name="Lee J.K."/>
            <person name="Kim J.M."/>
            <person name="Choi D.G."/>
            <person name="Baek J.H."/>
            <person name="Bayburt H."/>
            <person name="Jung J.J."/>
            <person name="Han D.M."/>
            <person name="Jeon C.O."/>
        </authorList>
    </citation>
    <scope>NUCLEOTIDE SEQUENCE [LARGE SCALE GENOMIC DNA]</scope>
    <source>
        <strain evidence="7 8">W115</strain>
        <plasmid evidence="7 8">unnamed1</plasmid>
    </source>
</reference>
<dbReference type="PROSITE" id="PS00211">
    <property type="entry name" value="ABC_TRANSPORTER_1"/>
    <property type="match status" value="1"/>
</dbReference>
<dbReference type="GO" id="GO:0005524">
    <property type="term" value="F:ATP binding"/>
    <property type="evidence" value="ECO:0007669"/>
    <property type="project" value="UniProtKB-KW"/>
</dbReference>
<dbReference type="PANTHER" id="PTHR43820">
    <property type="entry name" value="HIGH-AFFINITY BRANCHED-CHAIN AMINO ACID TRANSPORT ATP-BINDING PROTEIN LIVF"/>
    <property type="match status" value="1"/>
</dbReference>
<evidence type="ECO:0000259" key="6">
    <source>
        <dbReference type="PROSITE" id="PS50893"/>
    </source>
</evidence>
<name>A0ABZ2TKS3_9RHOB</name>
<keyword evidence="8" id="KW-1185">Reference proteome</keyword>
<accession>A0ABZ2TKS3</accession>
<geneLocation type="plasmid" evidence="7 8">
    <name>unnamed1</name>
</geneLocation>
<keyword evidence="2" id="KW-0813">Transport</keyword>
<sequence>MSTLLKATDIVSGYLNRPVLHGVSLELAAGEVLAFIGPNGHGKTTLLRTLSGFVPFRSGEFEFDGQRLEKASVHDRVGAGLVHVPQGDQLFAEMSVEENLLMGSYLLRDGGEINRRLDQVFTLFPKLKDRRGQMANGLSGGERRMVGIGRGLMADAKLLMLDEPSLGLAPLLIEQIYEALGALRAEGRSFLVVEENPSRLLNFADRFSLMDAGHIVWSGNAQEARASSNILKTYLGGH</sequence>
<keyword evidence="3" id="KW-0547">Nucleotide-binding</keyword>
<gene>
    <name evidence="7" type="ORF">RZS32_018495</name>
</gene>
<evidence type="ECO:0000256" key="2">
    <source>
        <dbReference type="ARBA" id="ARBA00022448"/>
    </source>
</evidence>
<evidence type="ECO:0000256" key="5">
    <source>
        <dbReference type="ARBA" id="ARBA00022970"/>
    </source>
</evidence>
<evidence type="ECO:0000256" key="3">
    <source>
        <dbReference type="ARBA" id="ARBA00022741"/>
    </source>
</evidence>
<dbReference type="EMBL" id="CP146607">
    <property type="protein sequence ID" value="WYK20186.1"/>
    <property type="molecule type" value="Genomic_DNA"/>
</dbReference>
<keyword evidence="5" id="KW-0029">Amino-acid transport</keyword>
<dbReference type="Pfam" id="PF00005">
    <property type="entry name" value="ABC_tran"/>
    <property type="match status" value="1"/>
</dbReference>
<comment type="similarity">
    <text evidence="1">Belongs to the ABC transporter superfamily.</text>
</comment>
<dbReference type="SUPFAM" id="SSF52540">
    <property type="entry name" value="P-loop containing nucleoside triphosphate hydrolases"/>
    <property type="match status" value="1"/>
</dbReference>
<organism evidence="7 8">
    <name type="scientific">Roseovarius rhodophyticola</name>
    <dbReference type="NCBI Taxonomy" id="3080827"/>
    <lineage>
        <taxon>Bacteria</taxon>
        <taxon>Pseudomonadati</taxon>
        <taxon>Pseudomonadota</taxon>
        <taxon>Alphaproteobacteria</taxon>
        <taxon>Rhodobacterales</taxon>
        <taxon>Roseobacteraceae</taxon>
        <taxon>Roseovarius</taxon>
    </lineage>
</organism>
<dbReference type="InterPro" id="IPR027417">
    <property type="entry name" value="P-loop_NTPase"/>
</dbReference>
<keyword evidence="4 7" id="KW-0067">ATP-binding</keyword>
<dbReference type="Proteomes" id="UP001281305">
    <property type="component" value="Plasmid unnamed1"/>
</dbReference>
<dbReference type="RefSeq" id="WP_317054331.1">
    <property type="nucleotide sequence ID" value="NZ_CP146607.1"/>
</dbReference>
<feature type="domain" description="ABC transporter" evidence="6">
    <location>
        <begin position="5"/>
        <end position="237"/>
    </location>
</feature>
<evidence type="ECO:0000256" key="1">
    <source>
        <dbReference type="ARBA" id="ARBA00005417"/>
    </source>
</evidence>
<evidence type="ECO:0000313" key="7">
    <source>
        <dbReference type="EMBL" id="WYK20186.1"/>
    </source>
</evidence>
<evidence type="ECO:0000313" key="8">
    <source>
        <dbReference type="Proteomes" id="UP001281305"/>
    </source>
</evidence>
<protein>
    <submittedName>
        <fullName evidence="7">ABC transporter ATP-binding protein</fullName>
    </submittedName>
</protein>
<dbReference type="InterPro" id="IPR003439">
    <property type="entry name" value="ABC_transporter-like_ATP-bd"/>
</dbReference>
<dbReference type="InterPro" id="IPR017871">
    <property type="entry name" value="ABC_transporter-like_CS"/>
</dbReference>
<dbReference type="Gene3D" id="3.40.50.300">
    <property type="entry name" value="P-loop containing nucleotide triphosphate hydrolases"/>
    <property type="match status" value="1"/>
</dbReference>
<dbReference type="PROSITE" id="PS50893">
    <property type="entry name" value="ABC_TRANSPORTER_2"/>
    <property type="match status" value="1"/>
</dbReference>
<dbReference type="SMART" id="SM00382">
    <property type="entry name" value="AAA"/>
    <property type="match status" value="1"/>
</dbReference>
<keyword evidence="7" id="KW-0614">Plasmid</keyword>